<keyword evidence="8" id="KW-1185">Reference proteome</keyword>
<keyword evidence="3 5" id="KW-0106">Calcium</keyword>
<dbReference type="GO" id="GO:0045296">
    <property type="term" value="F:cadherin binding"/>
    <property type="evidence" value="ECO:0007669"/>
    <property type="project" value="TreeGrafter"/>
</dbReference>
<gene>
    <name evidence="7" type="ORF">H0235_015635</name>
</gene>
<evidence type="ECO:0000256" key="3">
    <source>
        <dbReference type="ARBA" id="ARBA00022837"/>
    </source>
</evidence>
<evidence type="ECO:0000313" key="8">
    <source>
        <dbReference type="Proteomes" id="UP000600918"/>
    </source>
</evidence>
<dbReference type="GO" id="GO:0007156">
    <property type="term" value="P:homophilic cell adhesion via plasma membrane adhesion molecules"/>
    <property type="evidence" value="ECO:0007669"/>
    <property type="project" value="InterPro"/>
</dbReference>
<name>A0A834K4C9_VESPE</name>
<dbReference type="PRINTS" id="PR00205">
    <property type="entry name" value="CADHERIN"/>
</dbReference>
<dbReference type="SMART" id="SM00112">
    <property type="entry name" value="CA"/>
    <property type="match status" value="2"/>
</dbReference>
<dbReference type="PANTHER" id="PTHR24027">
    <property type="entry name" value="CADHERIN-23"/>
    <property type="match status" value="1"/>
</dbReference>
<sequence>MSRTVEVQIDVVDRANNPPVWDHVVYGPIYCRENMAVGAKVVSVKASSGIDNNPTVFYHLMPGSTAQTNKYHTFYLQQRAEQSVTWADIKVNHPLDYESIKEYNLTIRVENNGAQQLASEATVHIMLEDVNDEIPLFTEREQETVLEGEPIRSKVTQVNAIDKDGTFPNNQAKKLDCEKTKGASRLIRLAVEPVFIYHEKRWLVFKSSQVDAAALRNRAFEISNVSVVSGNKSKEDYMGRARPINFSLSLQVTYYIVDSDRNEGKDYFEINRETGEIFTKVVFDREKQGAYALEVEARDGAPSARPNNNGQPNSGTCHFDIFFLLQLPSIFSNETSIPELSNALLEISISKR</sequence>
<dbReference type="CDD" id="cd11304">
    <property type="entry name" value="Cadherin_repeat"/>
    <property type="match status" value="2"/>
</dbReference>
<reference evidence="7" key="1">
    <citation type="journal article" date="2020" name="G3 (Bethesda)">
        <title>High-Quality Assemblies for Three Invasive Social Wasps from the &lt;i&gt;Vespula&lt;/i&gt; Genus.</title>
        <authorList>
            <person name="Harrop T.W.R."/>
            <person name="Guhlin J."/>
            <person name="McLaughlin G.M."/>
            <person name="Permina E."/>
            <person name="Stockwell P."/>
            <person name="Gilligan J."/>
            <person name="Le Lec M.F."/>
            <person name="Gruber M.A.M."/>
            <person name="Quinn O."/>
            <person name="Lovegrove M."/>
            <person name="Duncan E.J."/>
            <person name="Remnant E.J."/>
            <person name="Van Eeckhoven J."/>
            <person name="Graham B."/>
            <person name="Knapp R.A."/>
            <person name="Langford K.W."/>
            <person name="Kronenberg Z."/>
            <person name="Press M.O."/>
            <person name="Eacker S.M."/>
            <person name="Wilson-Rankin E.E."/>
            <person name="Purcell J."/>
            <person name="Lester P.J."/>
            <person name="Dearden P.K."/>
        </authorList>
    </citation>
    <scope>NUCLEOTIDE SEQUENCE</scope>
    <source>
        <strain evidence="7">Volc-1</strain>
    </source>
</reference>
<evidence type="ECO:0000259" key="6">
    <source>
        <dbReference type="PROSITE" id="PS50268"/>
    </source>
</evidence>
<dbReference type="EMBL" id="JACSDY010000018">
    <property type="protein sequence ID" value="KAF7399898.1"/>
    <property type="molecule type" value="Genomic_DNA"/>
</dbReference>
<comment type="subcellular location">
    <subcellularLocation>
        <location evidence="1">Membrane</location>
    </subcellularLocation>
</comment>
<feature type="domain" description="Cadherin" evidence="6">
    <location>
        <begin position="251"/>
        <end position="340"/>
    </location>
</feature>
<dbReference type="GO" id="GO:0016342">
    <property type="term" value="C:catenin complex"/>
    <property type="evidence" value="ECO:0007669"/>
    <property type="project" value="TreeGrafter"/>
</dbReference>
<dbReference type="FunFam" id="2.60.40.60:FF:000274">
    <property type="entry name" value="neural-cadherin isoform X9"/>
    <property type="match status" value="1"/>
</dbReference>
<comment type="caution">
    <text evidence="7">The sequence shown here is derived from an EMBL/GenBank/DDBJ whole genome shotgun (WGS) entry which is preliminary data.</text>
</comment>
<keyword evidence="4" id="KW-0472">Membrane</keyword>
<accession>A0A834K4C9</accession>
<dbReference type="PANTHER" id="PTHR24027:SF438">
    <property type="entry name" value="CADHERIN 23"/>
    <property type="match status" value="1"/>
</dbReference>
<organism evidence="7 8">
    <name type="scientific">Vespula pensylvanica</name>
    <name type="common">Western yellow jacket</name>
    <name type="synonym">Wasp</name>
    <dbReference type="NCBI Taxonomy" id="30213"/>
    <lineage>
        <taxon>Eukaryota</taxon>
        <taxon>Metazoa</taxon>
        <taxon>Ecdysozoa</taxon>
        <taxon>Arthropoda</taxon>
        <taxon>Hexapoda</taxon>
        <taxon>Insecta</taxon>
        <taxon>Pterygota</taxon>
        <taxon>Neoptera</taxon>
        <taxon>Endopterygota</taxon>
        <taxon>Hymenoptera</taxon>
        <taxon>Apocrita</taxon>
        <taxon>Aculeata</taxon>
        <taxon>Vespoidea</taxon>
        <taxon>Vespidae</taxon>
        <taxon>Vespinae</taxon>
        <taxon>Vespula</taxon>
    </lineage>
</organism>
<evidence type="ECO:0000256" key="2">
    <source>
        <dbReference type="ARBA" id="ARBA00022737"/>
    </source>
</evidence>
<dbReference type="PROSITE" id="PS50268">
    <property type="entry name" value="CADHERIN_2"/>
    <property type="match status" value="2"/>
</dbReference>
<keyword evidence="2" id="KW-0677">Repeat</keyword>
<dbReference type="GO" id="GO:0005509">
    <property type="term" value="F:calcium ion binding"/>
    <property type="evidence" value="ECO:0007669"/>
    <property type="project" value="UniProtKB-UniRule"/>
</dbReference>
<dbReference type="GO" id="GO:0016477">
    <property type="term" value="P:cell migration"/>
    <property type="evidence" value="ECO:0007669"/>
    <property type="project" value="TreeGrafter"/>
</dbReference>
<evidence type="ECO:0000256" key="4">
    <source>
        <dbReference type="ARBA" id="ARBA00023136"/>
    </source>
</evidence>
<evidence type="ECO:0000256" key="5">
    <source>
        <dbReference type="PROSITE-ProRule" id="PRU00043"/>
    </source>
</evidence>
<dbReference type="InterPro" id="IPR015919">
    <property type="entry name" value="Cadherin-like_sf"/>
</dbReference>
<feature type="domain" description="Cadherin" evidence="6">
    <location>
        <begin position="33"/>
        <end position="137"/>
    </location>
</feature>
<dbReference type="SUPFAM" id="SSF49313">
    <property type="entry name" value="Cadherin-like"/>
    <property type="match status" value="2"/>
</dbReference>
<protein>
    <recommendedName>
        <fullName evidence="6">Cadherin domain-containing protein</fullName>
    </recommendedName>
</protein>
<dbReference type="Gene3D" id="2.60.40.60">
    <property type="entry name" value="Cadherins"/>
    <property type="match status" value="2"/>
</dbReference>
<dbReference type="InterPro" id="IPR039808">
    <property type="entry name" value="Cadherin"/>
</dbReference>
<dbReference type="InterPro" id="IPR002126">
    <property type="entry name" value="Cadherin-like_dom"/>
</dbReference>
<dbReference type="Proteomes" id="UP000600918">
    <property type="component" value="Unassembled WGS sequence"/>
</dbReference>
<evidence type="ECO:0000313" key="7">
    <source>
        <dbReference type="EMBL" id="KAF7399898.1"/>
    </source>
</evidence>
<evidence type="ECO:0000256" key="1">
    <source>
        <dbReference type="ARBA" id="ARBA00004370"/>
    </source>
</evidence>
<dbReference type="AlphaFoldDB" id="A0A834K4C9"/>
<dbReference type="GO" id="GO:0008013">
    <property type="term" value="F:beta-catenin binding"/>
    <property type="evidence" value="ECO:0007669"/>
    <property type="project" value="TreeGrafter"/>
</dbReference>
<proteinExistence type="predicted"/>
<dbReference type="Pfam" id="PF00028">
    <property type="entry name" value="Cadherin"/>
    <property type="match status" value="2"/>
</dbReference>